<protein>
    <submittedName>
        <fullName evidence="1">SEC-C domain-containing protein</fullName>
    </submittedName>
</protein>
<dbReference type="Proteomes" id="UP001058098">
    <property type="component" value="Chromosome"/>
</dbReference>
<keyword evidence="2" id="KW-1185">Reference proteome</keyword>
<organism evidence="1 2">
    <name type="scientific">Mesorhizobium onobrychidis</name>
    <dbReference type="NCBI Taxonomy" id="2775404"/>
    <lineage>
        <taxon>Bacteria</taxon>
        <taxon>Pseudomonadati</taxon>
        <taxon>Pseudomonadota</taxon>
        <taxon>Alphaproteobacteria</taxon>
        <taxon>Hyphomicrobiales</taxon>
        <taxon>Phyllobacteriaceae</taxon>
        <taxon>Mesorhizobium</taxon>
    </lineage>
</organism>
<dbReference type="Pfam" id="PF02810">
    <property type="entry name" value="SEC-C"/>
    <property type="match status" value="1"/>
</dbReference>
<gene>
    <name evidence="1" type="ORF">IHQ72_08150</name>
</gene>
<accession>A0ABY5R3V8</accession>
<evidence type="ECO:0000313" key="2">
    <source>
        <dbReference type="Proteomes" id="UP001058098"/>
    </source>
</evidence>
<sequence>MARPPTNGYGFPWKRTDQCPCGSGAEFGACCLSVGGRPAMTIGSLVPRPPKSGEAQTNCYMAAERDCGGGLSREHYISRGLIDGPELRVRGLPWQHEEVAHYPDNLVARILCRRHNSALSPLDAHAIRFFLAIEAAIDHAQRRSLSRQSRYFLASGHALELWAIKTLD</sequence>
<proteinExistence type="predicted"/>
<reference evidence="1" key="1">
    <citation type="submission" date="2020-09" db="EMBL/GenBank/DDBJ databases">
        <title>Rhizobia associated with sainfoin plants.</title>
        <authorList>
            <person name="Asharfi S."/>
            <person name="Kuzmanovic N."/>
            <person name="Bunk B."/>
            <person name="Sproeer C."/>
            <person name="Becker M."/>
            <person name="Thuenen T."/>
        </authorList>
    </citation>
    <scope>NUCLEOTIDE SEQUENCE</scope>
    <source>
        <strain evidence="1">OM4</strain>
    </source>
</reference>
<name>A0ABY5R3V8_9HYPH</name>
<evidence type="ECO:0000313" key="1">
    <source>
        <dbReference type="EMBL" id="UVC17084.1"/>
    </source>
</evidence>
<dbReference type="InterPro" id="IPR004027">
    <property type="entry name" value="SEC_C_motif"/>
</dbReference>
<dbReference type="EMBL" id="CP062229">
    <property type="protein sequence ID" value="UVC17084.1"/>
    <property type="molecule type" value="Genomic_DNA"/>
</dbReference>